<organism evidence="7 8">
    <name type="scientific">Methanobrevibacter curvatus</name>
    <dbReference type="NCBI Taxonomy" id="49547"/>
    <lineage>
        <taxon>Archaea</taxon>
        <taxon>Methanobacteriati</taxon>
        <taxon>Methanobacteriota</taxon>
        <taxon>Methanomada group</taxon>
        <taxon>Methanobacteria</taxon>
        <taxon>Methanobacteriales</taxon>
        <taxon>Methanobacteriaceae</taxon>
        <taxon>Methanobrevibacter</taxon>
    </lineage>
</organism>
<comment type="caution">
    <text evidence="7">The sequence shown here is derived from an EMBL/GenBank/DDBJ whole genome shotgun (WGS) entry which is preliminary data.</text>
</comment>
<dbReference type="GO" id="GO:0008360">
    <property type="term" value="P:regulation of cell shape"/>
    <property type="evidence" value="ECO:0007669"/>
    <property type="project" value="UniProtKB-UniRule"/>
</dbReference>
<keyword evidence="1 6" id="KW-0963">Cytoplasm</keyword>
<protein>
    <recommendedName>
        <fullName evidence="6">Cell shape-determining protein MreB</fullName>
    </recommendedName>
</protein>
<dbReference type="GO" id="GO:0005737">
    <property type="term" value="C:cytoplasm"/>
    <property type="evidence" value="ECO:0007669"/>
    <property type="project" value="UniProtKB-SubCell"/>
</dbReference>
<evidence type="ECO:0000256" key="2">
    <source>
        <dbReference type="ARBA" id="ARBA00022741"/>
    </source>
</evidence>
<dbReference type="Pfam" id="PF06723">
    <property type="entry name" value="MreB_Mbl"/>
    <property type="match status" value="1"/>
</dbReference>
<evidence type="ECO:0000256" key="3">
    <source>
        <dbReference type="ARBA" id="ARBA00022840"/>
    </source>
</evidence>
<keyword evidence="8" id="KW-1185">Reference proteome</keyword>
<dbReference type="SUPFAM" id="SSF53067">
    <property type="entry name" value="Actin-like ATPase domain"/>
    <property type="match status" value="2"/>
</dbReference>
<dbReference type="PRINTS" id="PR01652">
    <property type="entry name" value="SHAPEPROTEIN"/>
</dbReference>
<comment type="similarity">
    <text evidence="5 6">Belongs to the FtsA/MreB family.</text>
</comment>
<dbReference type="InterPro" id="IPR004753">
    <property type="entry name" value="MreB"/>
</dbReference>
<comment type="subunit">
    <text evidence="6">Forms polymers.</text>
</comment>
<keyword evidence="3 6" id="KW-0067">ATP-binding</keyword>
<feature type="binding site" evidence="6">
    <location>
        <begin position="178"/>
        <end position="180"/>
    </location>
    <ligand>
        <name>ATP</name>
        <dbReference type="ChEBI" id="CHEBI:30616"/>
    </ligand>
</feature>
<dbReference type="RefSeq" id="WP_067091916.1">
    <property type="nucleotide sequence ID" value="NZ_LWMV01000184.1"/>
</dbReference>
<dbReference type="InterPro" id="IPR056546">
    <property type="entry name" value="MreB_MamK-like"/>
</dbReference>
<dbReference type="OrthoDB" id="50063at2157"/>
<dbReference type="STRING" id="49547.MBCUR_13790"/>
<dbReference type="PANTHER" id="PTHR42749">
    <property type="entry name" value="CELL SHAPE-DETERMINING PROTEIN MREB"/>
    <property type="match status" value="1"/>
</dbReference>
<gene>
    <name evidence="6 7" type="primary">mreB</name>
    <name evidence="7" type="ORF">MBCUR_13790</name>
</gene>
<reference evidence="7 8" key="1">
    <citation type="submission" date="2016-04" db="EMBL/GenBank/DDBJ databases">
        <title>Genome sequence of Methanobrevibacter curvatus DSM 11111.</title>
        <authorList>
            <person name="Poehlein A."/>
            <person name="Seedorf H."/>
            <person name="Daniel R."/>
        </authorList>
    </citation>
    <scope>NUCLEOTIDE SEQUENCE [LARGE SCALE GENOMIC DNA]</scope>
    <source>
        <strain evidence="7 8">DSM 11111</strain>
    </source>
</reference>
<accession>A0A166A4Q3</accession>
<evidence type="ECO:0000256" key="1">
    <source>
        <dbReference type="ARBA" id="ARBA00022490"/>
    </source>
</evidence>
<dbReference type="InterPro" id="IPR043129">
    <property type="entry name" value="ATPase_NBD"/>
</dbReference>
<proteinExistence type="inferred from homology"/>
<evidence type="ECO:0000313" key="7">
    <source>
        <dbReference type="EMBL" id="KZX11562.1"/>
    </source>
</evidence>
<dbReference type="GO" id="GO:0005524">
    <property type="term" value="F:ATP binding"/>
    <property type="evidence" value="ECO:0007669"/>
    <property type="project" value="UniProtKB-KW"/>
</dbReference>
<comment type="function">
    <text evidence="6">Forms membrane-associated dynamic filaments that are essential for cell shape determination. Acts by regulating cell wall synthesis and cell elongation, and thus cell shape. A feedback loop between cell geometry and MreB localization may maintain elongated cell shape by targeting cell wall growth to regions of negative cell wall curvature.</text>
</comment>
<sequence length="360" mass="38261">MAFSFKSLFKSKKSESIENKGIINSLGIDLGTLNTVIAKPSGDKFDLYQIPSVVAVKKDDPRKVLAVGEEAKHMLGRTPEDIIAIRPLRKGVIESIAQAQSLLIKAMEIGKKDGEKINRIVIGIPGDSSEVERKAAEDIGKNAGAEYVLVISEGLSAAIGAGLPIAEPNGTMIIDIGAGSTDLVVISLGGITDIETVRVGGDDIDSNIVSIVKEKYDVEIGVHEAENAKILVGMFHCSEDLEISETQVIGKSSKTNRPEKIIIDSTIVADAAEPIISEIIKGLNLVLKRLSPELISGIYNNTVAVGGSSQLRGLKERVCDELKIPIVISDDPMTVVAKGAAIVAAEPRALEPDVRIKAMK</sequence>
<evidence type="ECO:0000313" key="8">
    <source>
        <dbReference type="Proteomes" id="UP000077245"/>
    </source>
</evidence>
<dbReference type="EMBL" id="LWMV01000184">
    <property type="protein sequence ID" value="KZX11562.1"/>
    <property type="molecule type" value="Genomic_DNA"/>
</dbReference>
<dbReference type="AlphaFoldDB" id="A0A166A4Q3"/>
<evidence type="ECO:0000256" key="4">
    <source>
        <dbReference type="ARBA" id="ARBA00022960"/>
    </source>
</evidence>
<dbReference type="HAMAP" id="MF_02207">
    <property type="entry name" value="MreB"/>
    <property type="match status" value="1"/>
</dbReference>
<dbReference type="PANTHER" id="PTHR42749:SF1">
    <property type="entry name" value="CELL SHAPE-DETERMINING PROTEIN MREB"/>
    <property type="match status" value="1"/>
</dbReference>
<dbReference type="PATRIC" id="fig|49547.3.peg.1473"/>
<comment type="caution">
    <text evidence="6">Lacks conserved residue(s) required for the propagation of feature annotation.</text>
</comment>
<evidence type="ECO:0000256" key="6">
    <source>
        <dbReference type="HAMAP-Rule" id="MF_02207"/>
    </source>
</evidence>
<dbReference type="Proteomes" id="UP000077245">
    <property type="component" value="Unassembled WGS sequence"/>
</dbReference>
<dbReference type="GO" id="GO:0000902">
    <property type="term" value="P:cell morphogenesis"/>
    <property type="evidence" value="ECO:0007669"/>
    <property type="project" value="InterPro"/>
</dbReference>
<comment type="subcellular location">
    <subcellularLocation>
        <location evidence="6">Cytoplasm</location>
    </subcellularLocation>
    <text evidence="6">Membrane-associated.</text>
</comment>
<dbReference type="Gene3D" id="3.30.420.40">
    <property type="match status" value="2"/>
</dbReference>
<keyword evidence="4 6" id="KW-0133">Cell shape</keyword>
<evidence type="ECO:0000256" key="5">
    <source>
        <dbReference type="ARBA" id="ARBA00023458"/>
    </source>
</evidence>
<keyword evidence="2 6" id="KW-0547">Nucleotide-binding</keyword>
<name>A0A166A4Q3_9EURY</name>